<dbReference type="GeneID" id="110133969"/>
<feature type="domain" description="Fibronectin type-III" evidence="6">
    <location>
        <begin position="125"/>
        <end position="167"/>
    </location>
</feature>
<evidence type="ECO:0000256" key="5">
    <source>
        <dbReference type="SAM" id="Phobius"/>
    </source>
</evidence>
<reference evidence="9" key="2">
    <citation type="submission" date="2025-08" db="UniProtKB">
        <authorList>
            <consortium name="RefSeq"/>
        </authorList>
    </citation>
    <scope>IDENTIFICATION</scope>
    <source>
        <tissue evidence="9">Tongue muscle</tissue>
    </source>
</reference>
<feature type="domain" description="Interferon/interleukin receptor" evidence="7">
    <location>
        <begin position="183"/>
        <end position="283"/>
    </location>
</feature>
<feature type="compositionally biased region" description="Polar residues" evidence="4">
    <location>
        <begin position="443"/>
        <end position="459"/>
    </location>
</feature>
<dbReference type="RefSeq" id="XP_070311276.1">
    <property type="nucleotide sequence ID" value="XM_070455175.1"/>
</dbReference>
<evidence type="ECO:0000259" key="6">
    <source>
        <dbReference type="Pfam" id="PF01108"/>
    </source>
</evidence>
<dbReference type="InterPro" id="IPR013783">
    <property type="entry name" value="Ig-like_fold"/>
</dbReference>
<dbReference type="Proteomes" id="UP001652640">
    <property type="component" value="Chromosome 25"/>
</dbReference>
<protein>
    <submittedName>
        <fullName evidence="9">Interferon alpha/beta receptor 2 isoform X1</fullName>
    </submittedName>
</protein>
<keyword evidence="2 5" id="KW-0812">Transmembrane</keyword>
<dbReference type="SUPFAM" id="SSF49265">
    <property type="entry name" value="Fibronectin type III"/>
    <property type="match status" value="2"/>
</dbReference>
<evidence type="ECO:0000313" key="8">
    <source>
        <dbReference type="Proteomes" id="UP001652640"/>
    </source>
</evidence>
<dbReference type="Gene3D" id="2.60.40.10">
    <property type="entry name" value="Immunoglobulins"/>
    <property type="match status" value="2"/>
</dbReference>
<keyword evidence="5" id="KW-0472">Membrane</keyword>
<evidence type="ECO:0000256" key="4">
    <source>
        <dbReference type="SAM" id="MobiDB-lite"/>
    </source>
</evidence>
<reference evidence="8" key="1">
    <citation type="journal article" date="2022" name="J. Hered.">
        <title>A De Novo Chromosome-Level Genome Assembly of the White-Tailed Deer, Odocoileus Virginianus.</title>
        <authorList>
            <person name="London E.W."/>
            <person name="Roca A.L."/>
            <person name="Novakofski J.E."/>
            <person name="Mateus-Pinilla N.E."/>
        </authorList>
    </citation>
    <scope>NUCLEOTIDE SEQUENCE [LARGE SCALE GENOMIC DNA]</scope>
</reference>
<dbReference type="InterPro" id="IPR015373">
    <property type="entry name" value="Interferon/interleukin_rcp_dom"/>
</dbReference>
<evidence type="ECO:0000256" key="2">
    <source>
        <dbReference type="ARBA" id="ARBA00022692"/>
    </source>
</evidence>
<gene>
    <name evidence="9" type="primary">LOC110133969</name>
</gene>
<dbReference type="Pfam" id="PF01108">
    <property type="entry name" value="Tissue_fac"/>
    <property type="match status" value="1"/>
</dbReference>
<evidence type="ECO:0000313" key="9">
    <source>
        <dbReference type="RefSeq" id="XP_070311276.1"/>
    </source>
</evidence>
<comment type="subcellular location">
    <subcellularLocation>
        <location evidence="1">Membrane</location>
        <topology evidence="1">Single-pass type I membrane protein</topology>
    </subcellularLocation>
</comment>
<dbReference type="InterPro" id="IPR036116">
    <property type="entry name" value="FN3_sf"/>
</dbReference>
<accession>A0ABM4H6T0</accession>
<keyword evidence="3 5" id="KW-1133">Transmembrane helix</keyword>
<evidence type="ECO:0000256" key="1">
    <source>
        <dbReference type="ARBA" id="ARBA00004479"/>
    </source>
</evidence>
<proteinExistence type="predicted"/>
<dbReference type="PANTHER" id="PTHR20859">
    <property type="entry name" value="INTERFERON/INTERLEUKIN RECEPTOR"/>
    <property type="match status" value="1"/>
</dbReference>
<evidence type="ECO:0000256" key="3">
    <source>
        <dbReference type="ARBA" id="ARBA00022989"/>
    </source>
</evidence>
<sequence length="576" mass="64583">MGIKKPFSCTNSLYIMVHSHEGGTRGIRNPPGPDEARPRSEVWPGHYQLWPRAQSSVLCADPPARGGCRQSWPNGQCALRLSFRTSNNRPPKPYSDPVTPRVSSGWLSASLLFLLLSGPLKDLCKPEDMKVVKDCINITRSFCDLTHVWVNTTDMYVSRVVGFREKAELVNCMGSFFLESDRPLDPPEFEIVSFTNHISVNVKFQSIDPRILSEEELQFYLAFIEEHAGNSVKRYQPQITGNITENFNYVIDKLIPNTNYCVSVYFEPKDPRKINRSPLKCTLFQPRRESESSESATMGGIITLFLITAVFISTVMILKRIGYICLRNDFPKVLNFRRLSVWVFPELPPLEKVATVEVIHINRKKKVWNYNYDDESDAENEAAPCVNSGGYTKHGLTGRLCPASTTSASLEDCSDPNAEEPYLPEPKGDAETPMAPGPGPWQSEGTSGGYQTRGTLRQDPTSEEDSDSTERSEGRIVFNVNLNSVCVRALEDDKDSEVTLMSPSRPEETVVLEDLNETESSLSVASEERTQLPFTDPSMECLRPQDAPSDQSDTSESDVDMGDGYIVRQVNLKKFN</sequence>
<dbReference type="InterPro" id="IPR003961">
    <property type="entry name" value="FN3_dom"/>
</dbReference>
<keyword evidence="8" id="KW-1185">Reference proteome</keyword>
<feature type="region of interest" description="Disordered" evidence="4">
    <location>
        <begin position="518"/>
        <end position="563"/>
    </location>
</feature>
<name>A0ABM4H6T0_ODOVR</name>
<dbReference type="Pfam" id="PF09294">
    <property type="entry name" value="Interfer-bind"/>
    <property type="match status" value="1"/>
</dbReference>
<organism evidence="8 9">
    <name type="scientific">Odocoileus virginianus</name>
    <name type="common">White-tailed deer</name>
    <dbReference type="NCBI Taxonomy" id="9874"/>
    <lineage>
        <taxon>Eukaryota</taxon>
        <taxon>Metazoa</taxon>
        <taxon>Chordata</taxon>
        <taxon>Craniata</taxon>
        <taxon>Vertebrata</taxon>
        <taxon>Euteleostomi</taxon>
        <taxon>Mammalia</taxon>
        <taxon>Eutheria</taxon>
        <taxon>Laurasiatheria</taxon>
        <taxon>Artiodactyla</taxon>
        <taxon>Ruminantia</taxon>
        <taxon>Pecora</taxon>
        <taxon>Cervidae</taxon>
        <taxon>Odocoileinae</taxon>
        <taxon>Odocoileus</taxon>
    </lineage>
</organism>
<evidence type="ECO:0000259" key="7">
    <source>
        <dbReference type="Pfam" id="PF09294"/>
    </source>
</evidence>
<feature type="transmembrane region" description="Helical" evidence="5">
    <location>
        <begin position="296"/>
        <end position="318"/>
    </location>
</feature>
<feature type="region of interest" description="Disordered" evidence="4">
    <location>
        <begin position="407"/>
        <end position="475"/>
    </location>
</feature>
<dbReference type="PANTHER" id="PTHR20859:SF84">
    <property type="entry name" value="INTERFERON ALPHA_BETA RECEPTOR 2"/>
    <property type="match status" value="1"/>
</dbReference>
<keyword evidence="9" id="KW-0675">Receptor</keyword>
<dbReference type="InterPro" id="IPR050650">
    <property type="entry name" value="Type-II_Cytokine-TF_Rcpt"/>
</dbReference>